<dbReference type="Gene3D" id="1.20.90.10">
    <property type="entry name" value="Phospholipase A2 domain"/>
    <property type="match status" value="1"/>
</dbReference>
<evidence type="ECO:0000313" key="2">
    <source>
        <dbReference type="Proteomes" id="UP001186944"/>
    </source>
</evidence>
<dbReference type="Proteomes" id="UP001186944">
    <property type="component" value="Unassembled WGS sequence"/>
</dbReference>
<gene>
    <name evidence="1" type="ORF">FSP39_002833</name>
</gene>
<reference evidence="1" key="1">
    <citation type="submission" date="2019-08" db="EMBL/GenBank/DDBJ databases">
        <title>The improved chromosome-level genome for the pearl oyster Pinctada fucata martensii using PacBio sequencing and Hi-C.</title>
        <authorList>
            <person name="Zheng Z."/>
        </authorList>
    </citation>
    <scope>NUCLEOTIDE SEQUENCE</scope>
    <source>
        <strain evidence="1">ZZ-2019</strain>
        <tissue evidence="1">Adductor muscle</tissue>
    </source>
</reference>
<dbReference type="EMBL" id="VSWD01000013">
    <property type="protein sequence ID" value="KAK3083766.1"/>
    <property type="molecule type" value="Genomic_DNA"/>
</dbReference>
<evidence type="ECO:0000313" key="1">
    <source>
        <dbReference type="EMBL" id="KAK3083766.1"/>
    </source>
</evidence>
<sequence>MRRKCRRYSCRGSTDNWYNRNDGCSAGLITGAMTGVFRAPCAIHDICYATPGRTQLQCDIDFRTNMLKNCAMPGIGSIGYPFCALTAAAAYRAVRNHGHNFPGFARSCVEV</sequence>
<comment type="caution">
    <text evidence="1">The sequence shown here is derived from an EMBL/GenBank/DDBJ whole genome shotgun (WGS) entry which is preliminary data.</text>
</comment>
<dbReference type="InterPro" id="IPR036444">
    <property type="entry name" value="PLipase_A2_dom_sf"/>
</dbReference>
<dbReference type="AlphaFoldDB" id="A0AA89BIM1"/>
<dbReference type="GO" id="GO:0006644">
    <property type="term" value="P:phospholipid metabolic process"/>
    <property type="evidence" value="ECO:0007669"/>
    <property type="project" value="InterPro"/>
</dbReference>
<dbReference type="GO" id="GO:0050482">
    <property type="term" value="P:arachidonate secretion"/>
    <property type="evidence" value="ECO:0007669"/>
    <property type="project" value="InterPro"/>
</dbReference>
<keyword evidence="2" id="KW-1185">Reference proteome</keyword>
<protein>
    <submittedName>
        <fullName evidence="1">Uncharacterized protein</fullName>
    </submittedName>
</protein>
<proteinExistence type="predicted"/>
<accession>A0AA89BIM1</accession>
<dbReference type="SUPFAM" id="SSF48619">
    <property type="entry name" value="Phospholipase A2, PLA2"/>
    <property type="match status" value="1"/>
</dbReference>
<organism evidence="1 2">
    <name type="scientific">Pinctada imbricata</name>
    <name type="common">Atlantic pearl-oyster</name>
    <name type="synonym">Pinctada martensii</name>
    <dbReference type="NCBI Taxonomy" id="66713"/>
    <lineage>
        <taxon>Eukaryota</taxon>
        <taxon>Metazoa</taxon>
        <taxon>Spiralia</taxon>
        <taxon>Lophotrochozoa</taxon>
        <taxon>Mollusca</taxon>
        <taxon>Bivalvia</taxon>
        <taxon>Autobranchia</taxon>
        <taxon>Pteriomorphia</taxon>
        <taxon>Pterioida</taxon>
        <taxon>Pterioidea</taxon>
        <taxon>Pteriidae</taxon>
        <taxon>Pinctada</taxon>
    </lineage>
</organism>
<dbReference type="GO" id="GO:0004623">
    <property type="term" value="F:phospholipase A2 activity"/>
    <property type="evidence" value="ECO:0007669"/>
    <property type="project" value="InterPro"/>
</dbReference>
<name>A0AA89BIM1_PINIB</name>